<keyword evidence="2" id="KW-1185">Reference proteome</keyword>
<feature type="non-terminal residue" evidence="1">
    <location>
        <position position="534"/>
    </location>
</feature>
<protein>
    <recommendedName>
        <fullName evidence="3">F-box domain-containing protein</fullName>
    </recommendedName>
</protein>
<accession>A0A6A6NVB7</accession>
<reference evidence="1" key="1">
    <citation type="journal article" date="2020" name="Stud. Mycol.">
        <title>101 Dothideomycetes genomes: a test case for predicting lifestyles and emergence of pathogens.</title>
        <authorList>
            <person name="Haridas S."/>
            <person name="Albert R."/>
            <person name="Binder M."/>
            <person name="Bloem J."/>
            <person name="Labutti K."/>
            <person name="Salamov A."/>
            <person name="Andreopoulos B."/>
            <person name="Baker S."/>
            <person name="Barry K."/>
            <person name="Bills G."/>
            <person name="Bluhm B."/>
            <person name="Cannon C."/>
            <person name="Castanera R."/>
            <person name="Culley D."/>
            <person name="Daum C."/>
            <person name="Ezra D."/>
            <person name="Gonzalez J."/>
            <person name="Henrissat B."/>
            <person name="Kuo A."/>
            <person name="Liang C."/>
            <person name="Lipzen A."/>
            <person name="Lutzoni F."/>
            <person name="Magnuson J."/>
            <person name="Mondo S."/>
            <person name="Nolan M."/>
            <person name="Ohm R."/>
            <person name="Pangilinan J."/>
            <person name="Park H.-J."/>
            <person name="Ramirez L."/>
            <person name="Alfaro M."/>
            <person name="Sun H."/>
            <person name="Tritt A."/>
            <person name="Yoshinaga Y."/>
            <person name="Zwiers L.-H."/>
            <person name="Turgeon B."/>
            <person name="Goodwin S."/>
            <person name="Spatafora J."/>
            <person name="Crous P."/>
            <person name="Grigoriev I."/>
        </authorList>
    </citation>
    <scope>NUCLEOTIDE SEQUENCE</scope>
    <source>
        <strain evidence="1">ATCC 16933</strain>
    </source>
</reference>
<dbReference type="Proteomes" id="UP000799766">
    <property type="component" value="Unassembled WGS sequence"/>
</dbReference>
<dbReference type="AlphaFoldDB" id="A0A6A6NVB7"/>
<dbReference type="Gene3D" id="3.80.10.10">
    <property type="entry name" value="Ribonuclease Inhibitor"/>
    <property type="match status" value="1"/>
</dbReference>
<sequence length="534" mass="59659">MKFLEHFRSRSRLKEKKKSDADHAPADLAIRPGADYIARLGEPVLRRIFTLVCPHTADDSYEPSERSMIGDGCMLCDLRDLSNCARVRRQWCRPAQELLYTRIRIDAVHYCELEEILSEKRVRKSILFERNDELIDIPAIRLQLLSRTVRESRHLSQLVQTLKLPYMTRETQKADLARTLSVLTNIRYVDLPDGFFTGDGSCITLRQEIQARCPGIRKMKYSRGSEYYFEQLVQQHWSMLETLEIERLSLEPATLRRVLASLPQLHELALSDMSWLDDNIFQVVPHMPNFPPLRKFALTGLPRITAAGLVNYLSRPETRETFTSLSLSKTGITITELHSVVWAATHLLELSVCETVATSLPLEPIKPLTSITLQTLYFEITPEVDGRYSHHQPEASYYSYLSTSLLGNSLPALRTLYVRDTDFAENLTALAPPAPAFAANAARQGFTQPLEVYSKGLDELDWVFTSVSASADDSFPGGGGGTGRRSFGSTSGGRPISAYSASKGLGPQWGGEARRSVVVGNGFGGFLAVPAADA</sequence>
<evidence type="ECO:0000313" key="2">
    <source>
        <dbReference type="Proteomes" id="UP000799766"/>
    </source>
</evidence>
<dbReference type="OrthoDB" id="5405297at2759"/>
<evidence type="ECO:0008006" key="3">
    <source>
        <dbReference type="Google" id="ProtNLM"/>
    </source>
</evidence>
<dbReference type="SUPFAM" id="SSF52047">
    <property type="entry name" value="RNI-like"/>
    <property type="match status" value="1"/>
</dbReference>
<dbReference type="InterPro" id="IPR032675">
    <property type="entry name" value="LRR_dom_sf"/>
</dbReference>
<proteinExistence type="predicted"/>
<name>A0A6A6NVB7_9PEZI</name>
<dbReference type="EMBL" id="MU001686">
    <property type="protein sequence ID" value="KAF2455661.1"/>
    <property type="molecule type" value="Genomic_DNA"/>
</dbReference>
<evidence type="ECO:0000313" key="1">
    <source>
        <dbReference type="EMBL" id="KAF2455661.1"/>
    </source>
</evidence>
<organism evidence="1 2">
    <name type="scientific">Lineolata rhizophorae</name>
    <dbReference type="NCBI Taxonomy" id="578093"/>
    <lineage>
        <taxon>Eukaryota</taxon>
        <taxon>Fungi</taxon>
        <taxon>Dikarya</taxon>
        <taxon>Ascomycota</taxon>
        <taxon>Pezizomycotina</taxon>
        <taxon>Dothideomycetes</taxon>
        <taxon>Dothideomycetes incertae sedis</taxon>
        <taxon>Lineolatales</taxon>
        <taxon>Lineolataceae</taxon>
        <taxon>Lineolata</taxon>
    </lineage>
</organism>
<gene>
    <name evidence="1" type="ORF">BDY21DRAFT_262392</name>
</gene>